<dbReference type="AlphaFoldDB" id="A0A2G1QQJ4"/>
<evidence type="ECO:0000313" key="3">
    <source>
        <dbReference type="EMBL" id="PHP67837.1"/>
    </source>
</evidence>
<dbReference type="SUPFAM" id="SSF53850">
    <property type="entry name" value="Periplasmic binding protein-like II"/>
    <property type="match status" value="1"/>
</dbReference>
<dbReference type="SMART" id="SM00062">
    <property type="entry name" value="PBPb"/>
    <property type="match status" value="1"/>
</dbReference>
<dbReference type="Proteomes" id="UP000221168">
    <property type="component" value="Unassembled WGS sequence"/>
</dbReference>
<evidence type="ECO:0000256" key="1">
    <source>
        <dbReference type="ARBA" id="ARBA00022729"/>
    </source>
</evidence>
<evidence type="ECO:0000313" key="4">
    <source>
        <dbReference type="Proteomes" id="UP000221168"/>
    </source>
</evidence>
<protein>
    <submittedName>
        <fullName evidence="3">Amino acid ABC transporter substrate-binding protein</fullName>
    </submittedName>
</protein>
<sequence length="263" mass="28521">MLPAKAGDLLGSVIAKGELVIGVDAAYPPQSFLDDEGKFAGFDVDVGKAISRELGVRAVVREVNWEVIFTGQWRGQWDLLAGSLTPTRERATKLDFSDPYYFSPAMLAVHQANKTINHVGDASGKRIGVAGQTTYESYLNQALVIDAAGAVPFEYRIADADIRPYAGEQLVLDDLKLGDGVRLDAAVSALPFLKLAQQYGYPIKVIEDPLFYEPLALAFEKGSPNLVAKTNEILARLRSSGELADLSRKWHGADLTNPSKGAR</sequence>
<dbReference type="EMBL" id="PDVP01000003">
    <property type="protein sequence ID" value="PHP67837.1"/>
    <property type="molecule type" value="Genomic_DNA"/>
</dbReference>
<reference evidence="3 4" key="1">
    <citation type="submission" date="2017-10" db="EMBL/GenBank/DDBJ databases">
        <title>Sedimentibacterium mangrovi gen. nov., sp. nov., a novel member of family Phyllobacteriacea isolated from mangrove sediment.</title>
        <authorList>
            <person name="Liao H."/>
            <person name="Tian Y."/>
        </authorList>
    </citation>
    <scope>NUCLEOTIDE SEQUENCE [LARGE SCALE GENOMIC DNA]</scope>
    <source>
        <strain evidence="3 4">X9-2-2</strain>
    </source>
</reference>
<keyword evidence="4" id="KW-1185">Reference proteome</keyword>
<dbReference type="PANTHER" id="PTHR35936:SF19">
    <property type="entry name" value="AMINO-ACID-BINDING PROTEIN YXEM-RELATED"/>
    <property type="match status" value="1"/>
</dbReference>
<dbReference type="Pfam" id="PF00497">
    <property type="entry name" value="SBP_bac_3"/>
    <property type="match status" value="1"/>
</dbReference>
<evidence type="ECO:0000259" key="2">
    <source>
        <dbReference type="SMART" id="SM00062"/>
    </source>
</evidence>
<proteinExistence type="predicted"/>
<accession>A0A2G1QQJ4</accession>
<dbReference type="InterPro" id="IPR001638">
    <property type="entry name" value="Solute-binding_3/MltF_N"/>
</dbReference>
<organism evidence="3 4">
    <name type="scientific">Zhengella mangrovi</name>
    <dbReference type="NCBI Taxonomy" id="1982044"/>
    <lineage>
        <taxon>Bacteria</taxon>
        <taxon>Pseudomonadati</taxon>
        <taxon>Pseudomonadota</taxon>
        <taxon>Alphaproteobacteria</taxon>
        <taxon>Hyphomicrobiales</taxon>
        <taxon>Notoacmeibacteraceae</taxon>
        <taxon>Zhengella</taxon>
    </lineage>
</organism>
<feature type="domain" description="Solute-binding protein family 3/N-terminal" evidence="2">
    <location>
        <begin position="18"/>
        <end position="254"/>
    </location>
</feature>
<dbReference type="OrthoDB" id="7248418at2"/>
<comment type="caution">
    <text evidence="3">The sequence shown here is derived from an EMBL/GenBank/DDBJ whole genome shotgun (WGS) entry which is preliminary data.</text>
</comment>
<name>A0A2G1QQJ4_9HYPH</name>
<dbReference type="Gene3D" id="3.40.190.10">
    <property type="entry name" value="Periplasmic binding protein-like II"/>
    <property type="match status" value="2"/>
</dbReference>
<keyword evidence="1" id="KW-0732">Signal</keyword>
<dbReference type="PANTHER" id="PTHR35936">
    <property type="entry name" value="MEMBRANE-BOUND LYTIC MUREIN TRANSGLYCOSYLASE F"/>
    <property type="match status" value="1"/>
</dbReference>
<gene>
    <name evidence="3" type="ORF">CSC94_08985</name>
</gene>